<name>A0ABY7GB91_MYAAR</name>
<accession>A0ABY7GB91</accession>
<protein>
    <submittedName>
        <fullName evidence="6">PKN-like protein</fullName>
    </submittedName>
</protein>
<dbReference type="InterPro" id="IPR011072">
    <property type="entry name" value="HR1_rho-bd"/>
</dbReference>
<dbReference type="CDD" id="cd11622">
    <property type="entry name" value="HR1_PKN_1"/>
    <property type="match status" value="1"/>
</dbReference>
<evidence type="ECO:0000256" key="4">
    <source>
        <dbReference type="SAM" id="MobiDB-lite"/>
    </source>
</evidence>
<evidence type="ECO:0000256" key="3">
    <source>
        <dbReference type="SAM" id="Coils"/>
    </source>
</evidence>
<feature type="coiled-coil region" evidence="3">
    <location>
        <begin position="59"/>
        <end position="86"/>
    </location>
</feature>
<dbReference type="Gene3D" id="1.10.287.160">
    <property type="entry name" value="HR1 repeat"/>
    <property type="match status" value="1"/>
</dbReference>
<reference evidence="6" key="1">
    <citation type="submission" date="2022-11" db="EMBL/GenBank/DDBJ databases">
        <title>Centuries of genome instability and evolution in soft-shell clam transmissible cancer (bioRxiv).</title>
        <authorList>
            <person name="Hart S.F.M."/>
            <person name="Yonemitsu M.A."/>
            <person name="Giersch R.M."/>
            <person name="Beal B.F."/>
            <person name="Arriagada G."/>
            <person name="Davis B.W."/>
            <person name="Ostrander E.A."/>
            <person name="Goff S.P."/>
            <person name="Metzger M.J."/>
        </authorList>
    </citation>
    <scope>NUCLEOTIDE SEQUENCE</scope>
    <source>
        <strain evidence="6">MELC-2E11</strain>
        <tissue evidence="6">Siphon/mantle</tissue>
    </source>
</reference>
<dbReference type="EMBL" id="CP111028">
    <property type="protein sequence ID" value="WAR31687.1"/>
    <property type="molecule type" value="Genomic_DNA"/>
</dbReference>
<dbReference type="Proteomes" id="UP001164746">
    <property type="component" value="Chromosome 17"/>
</dbReference>
<keyword evidence="1" id="KW-0677">Repeat</keyword>
<organism evidence="6 7">
    <name type="scientific">Mya arenaria</name>
    <name type="common">Soft-shell clam</name>
    <dbReference type="NCBI Taxonomy" id="6604"/>
    <lineage>
        <taxon>Eukaryota</taxon>
        <taxon>Metazoa</taxon>
        <taxon>Spiralia</taxon>
        <taxon>Lophotrochozoa</taxon>
        <taxon>Mollusca</taxon>
        <taxon>Bivalvia</taxon>
        <taxon>Autobranchia</taxon>
        <taxon>Heteroconchia</taxon>
        <taxon>Euheterodonta</taxon>
        <taxon>Imparidentia</taxon>
        <taxon>Neoheterodontei</taxon>
        <taxon>Myida</taxon>
        <taxon>Myoidea</taxon>
        <taxon>Myidae</taxon>
        <taxon>Mya</taxon>
    </lineage>
</organism>
<evidence type="ECO:0000313" key="7">
    <source>
        <dbReference type="Proteomes" id="UP001164746"/>
    </source>
</evidence>
<evidence type="ECO:0000259" key="5">
    <source>
        <dbReference type="PROSITE" id="PS51860"/>
    </source>
</evidence>
<keyword evidence="2 3" id="KW-0175">Coiled coil</keyword>
<dbReference type="InterPro" id="IPR037313">
    <property type="entry name" value="PKN_HR1_1"/>
</dbReference>
<dbReference type="SMART" id="SM00742">
    <property type="entry name" value="Hr1"/>
    <property type="match status" value="1"/>
</dbReference>
<dbReference type="Pfam" id="PF02185">
    <property type="entry name" value="HR1"/>
    <property type="match status" value="1"/>
</dbReference>
<dbReference type="SUPFAM" id="SSF46585">
    <property type="entry name" value="HR1 repeat"/>
    <property type="match status" value="1"/>
</dbReference>
<feature type="region of interest" description="Disordered" evidence="4">
    <location>
        <begin position="1"/>
        <end position="24"/>
    </location>
</feature>
<feature type="non-terminal residue" evidence="6">
    <location>
        <position position="98"/>
    </location>
</feature>
<dbReference type="InterPro" id="IPR036274">
    <property type="entry name" value="HR1_rpt_sf"/>
</dbReference>
<gene>
    <name evidence="6" type="ORF">MAR_034229</name>
</gene>
<evidence type="ECO:0000256" key="2">
    <source>
        <dbReference type="PROSITE-ProRule" id="PRU01207"/>
    </source>
</evidence>
<feature type="domain" description="REM-1" evidence="5">
    <location>
        <begin position="14"/>
        <end position="89"/>
    </location>
</feature>
<evidence type="ECO:0000256" key="1">
    <source>
        <dbReference type="ARBA" id="ARBA00022737"/>
    </source>
</evidence>
<dbReference type="PROSITE" id="PS51860">
    <property type="entry name" value="REM_1"/>
    <property type="match status" value="1"/>
</dbReference>
<proteinExistence type="predicted"/>
<sequence>MKDRSKYSVMQGGAMPNSTHSTAEIEEAKEAIKREIRKEMKIKEGAEKLKEVTTDKKSLADVHTIVKKANNRLQQLQEELNEINLYLLVSSNSPNKIE</sequence>
<evidence type="ECO:0000313" key="6">
    <source>
        <dbReference type="EMBL" id="WAR31687.1"/>
    </source>
</evidence>
<keyword evidence="7" id="KW-1185">Reference proteome</keyword>